<dbReference type="OrthoDB" id="10522417at2759"/>
<reference evidence="1" key="1">
    <citation type="submission" date="2021-06" db="EMBL/GenBank/DDBJ databases">
        <authorList>
            <person name="Kallberg Y."/>
            <person name="Tangrot J."/>
            <person name="Rosling A."/>
        </authorList>
    </citation>
    <scope>NUCLEOTIDE SEQUENCE</scope>
    <source>
        <strain evidence="1">MA453B</strain>
    </source>
</reference>
<dbReference type="Proteomes" id="UP000789405">
    <property type="component" value="Unassembled WGS sequence"/>
</dbReference>
<protein>
    <submittedName>
        <fullName evidence="1">8067_t:CDS:1</fullName>
    </submittedName>
</protein>
<evidence type="ECO:0000313" key="1">
    <source>
        <dbReference type="EMBL" id="CAG8463074.1"/>
    </source>
</evidence>
<name>A0A9N8YZM1_9GLOM</name>
<accession>A0A9N8YZM1</accession>
<dbReference type="AlphaFoldDB" id="A0A9N8YZM1"/>
<evidence type="ECO:0000313" key="2">
    <source>
        <dbReference type="Proteomes" id="UP000789405"/>
    </source>
</evidence>
<comment type="caution">
    <text evidence="1">The sequence shown here is derived from an EMBL/GenBank/DDBJ whole genome shotgun (WGS) entry which is preliminary data.</text>
</comment>
<organism evidence="1 2">
    <name type="scientific">Dentiscutata erythropus</name>
    <dbReference type="NCBI Taxonomy" id="1348616"/>
    <lineage>
        <taxon>Eukaryota</taxon>
        <taxon>Fungi</taxon>
        <taxon>Fungi incertae sedis</taxon>
        <taxon>Mucoromycota</taxon>
        <taxon>Glomeromycotina</taxon>
        <taxon>Glomeromycetes</taxon>
        <taxon>Diversisporales</taxon>
        <taxon>Gigasporaceae</taxon>
        <taxon>Dentiscutata</taxon>
    </lineage>
</organism>
<keyword evidence="2" id="KW-1185">Reference proteome</keyword>
<sequence>MRIPNDIESSTPTNILQYTKKTYEQLYKSNSINIEAMAEFTSNIQSESEEQNMNLPWNKNNLTLAGTTGDNFSVKGMTKFLKETALLNIENRSQLINDSTRNSWNWIKSRGFQMLRKIYTGACSIKPFPWAIGLNTLTSEKQENV</sequence>
<gene>
    <name evidence="1" type="ORF">DERYTH_LOCUS1098</name>
</gene>
<dbReference type="EMBL" id="CAJVPY010000290">
    <property type="protein sequence ID" value="CAG8463074.1"/>
    <property type="molecule type" value="Genomic_DNA"/>
</dbReference>
<proteinExistence type="predicted"/>